<organism evidence="2 3">
    <name type="scientific">Austropuccinia psidii MF-1</name>
    <dbReference type="NCBI Taxonomy" id="1389203"/>
    <lineage>
        <taxon>Eukaryota</taxon>
        <taxon>Fungi</taxon>
        <taxon>Dikarya</taxon>
        <taxon>Basidiomycota</taxon>
        <taxon>Pucciniomycotina</taxon>
        <taxon>Pucciniomycetes</taxon>
        <taxon>Pucciniales</taxon>
        <taxon>Sphaerophragmiaceae</taxon>
        <taxon>Austropuccinia</taxon>
    </lineage>
</organism>
<gene>
    <name evidence="2" type="ORF">O181_005330</name>
</gene>
<sequence length="84" mass="9210">MSENLDREPPFRRGVLKSRRSISLAFLLGGYPGIAQESSSRLEEAEDEEGEESVEEEESEETKLEAALGGAPEAPESPNLALYQ</sequence>
<accession>A0A9Q3BIR7</accession>
<name>A0A9Q3BIR7_9BASI</name>
<dbReference type="AlphaFoldDB" id="A0A9Q3BIR7"/>
<feature type="region of interest" description="Disordered" evidence="1">
    <location>
        <begin position="35"/>
        <end position="84"/>
    </location>
</feature>
<evidence type="ECO:0000313" key="3">
    <source>
        <dbReference type="Proteomes" id="UP000765509"/>
    </source>
</evidence>
<evidence type="ECO:0000256" key="1">
    <source>
        <dbReference type="SAM" id="MobiDB-lite"/>
    </source>
</evidence>
<feature type="compositionally biased region" description="Low complexity" evidence="1">
    <location>
        <begin position="65"/>
        <end position="76"/>
    </location>
</feature>
<dbReference type="EMBL" id="AVOT02001082">
    <property type="protein sequence ID" value="MBW0465615.1"/>
    <property type="molecule type" value="Genomic_DNA"/>
</dbReference>
<reference evidence="2" key="1">
    <citation type="submission" date="2021-03" db="EMBL/GenBank/DDBJ databases">
        <title>Draft genome sequence of rust myrtle Austropuccinia psidii MF-1, a brazilian biotype.</title>
        <authorList>
            <person name="Quecine M.C."/>
            <person name="Pachon D.M.R."/>
            <person name="Bonatelli M.L."/>
            <person name="Correr F.H."/>
            <person name="Franceschini L.M."/>
            <person name="Leite T.F."/>
            <person name="Margarido G.R.A."/>
            <person name="Almeida C.A."/>
            <person name="Ferrarezi J.A."/>
            <person name="Labate C.A."/>
        </authorList>
    </citation>
    <scope>NUCLEOTIDE SEQUENCE</scope>
    <source>
        <strain evidence="2">MF-1</strain>
    </source>
</reference>
<protein>
    <submittedName>
        <fullName evidence="2">Uncharacterized protein</fullName>
    </submittedName>
</protein>
<comment type="caution">
    <text evidence="2">The sequence shown here is derived from an EMBL/GenBank/DDBJ whole genome shotgun (WGS) entry which is preliminary data.</text>
</comment>
<evidence type="ECO:0000313" key="2">
    <source>
        <dbReference type="EMBL" id="MBW0465615.1"/>
    </source>
</evidence>
<keyword evidence="3" id="KW-1185">Reference proteome</keyword>
<proteinExistence type="predicted"/>
<feature type="compositionally biased region" description="Acidic residues" evidence="1">
    <location>
        <begin position="44"/>
        <end position="60"/>
    </location>
</feature>
<dbReference type="Proteomes" id="UP000765509">
    <property type="component" value="Unassembled WGS sequence"/>
</dbReference>